<keyword evidence="2" id="KW-1185">Reference proteome</keyword>
<evidence type="ECO:0000313" key="2">
    <source>
        <dbReference type="Proteomes" id="UP000294200"/>
    </source>
</evidence>
<sequence>MILSYSRLSIQQPRRRWQGGQNAEWPTDPIMATGEIDARREHRIMMEIVLDTYTEEETAFGCPPGIRPTMAGVQETLNAGTRVRIDLQKTWQLNAAACHRAG</sequence>
<protein>
    <submittedName>
        <fullName evidence="1">Uncharacterized protein</fullName>
    </submittedName>
</protein>
<dbReference type="AlphaFoldDB" id="A0A4R0XBW2"/>
<name>A0A4R0XBW2_9BURK</name>
<dbReference type="Proteomes" id="UP000294200">
    <property type="component" value="Unassembled WGS sequence"/>
</dbReference>
<dbReference type="EMBL" id="MWML01000249">
    <property type="protein sequence ID" value="TCG04457.1"/>
    <property type="molecule type" value="Genomic_DNA"/>
</dbReference>
<gene>
    <name evidence="1" type="ORF">BZM27_40685</name>
</gene>
<proteinExistence type="predicted"/>
<organism evidence="1 2">
    <name type="scientific">Paraburkholderia steynii</name>
    <dbReference type="NCBI Taxonomy" id="1245441"/>
    <lineage>
        <taxon>Bacteria</taxon>
        <taxon>Pseudomonadati</taxon>
        <taxon>Pseudomonadota</taxon>
        <taxon>Betaproteobacteria</taxon>
        <taxon>Burkholderiales</taxon>
        <taxon>Burkholderiaceae</taxon>
        <taxon>Paraburkholderia</taxon>
    </lineage>
</organism>
<comment type="caution">
    <text evidence="1">The sequence shown here is derived from an EMBL/GenBank/DDBJ whole genome shotgun (WGS) entry which is preliminary data.</text>
</comment>
<reference evidence="1 2" key="1">
    <citation type="submission" date="2017-02" db="EMBL/GenBank/DDBJ databases">
        <title>Paraburkholderia sophoroidis sp. nov. and Paraburkholderia steynii sp. nov. rhizobial symbionts of the fynbos legume Hypocalyptus sophoroides.</title>
        <authorList>
            <person name="Steenkamp E.T."/>
            <person name="Beukes C.W."/>
            <person name="Van Zyl E."/>
            <person name="Avontuur J."/>
            <person name="Chan W.Y."/>
            <person name="Hassen A."/>
            <person name="Palmer M."/>
            <person name="Mthombeni L."/>
            <person name="Phalane F."/>
            <person name="Sereme K."/>
            <person name="Venter S.N."/>
        </authorList>
    </citation>
    <scope>NUCLEOTIDE SEQUENCE [LARGE SCALE GENOMIC DNA]</scope>
    <source>
        <strain evidence="1 2">HC1.1ba</strain>
    </source>
</reference>
<dbReference type="Gene3D" id="6.10.140.400">
    <property type="match status" value="1"/>
</dbReference>
<evidence type="ECO:0000313" key="1">
    <source>
        <dbReference type="EMBL" id="TCG04457.1"/>
    </source>
</evidence>
<accession>A0A4R0XBW2</accession>